<evidence type="ECO:0000313" key="2">
    <source>
        <dbReference type="EMBL" id="CUQ77643.1"/>
    </source>
</evidence>
<evidence type="ECO:0000259" key="1">
    <source>
        <dbReference type="Pfam" id="PF01841"/>
    </source>
</evidence>
<dbReference type="Pfam" id="PF01841">
    <property type="entry name" value="Transglut_core"/>
    <property type="match status" value="1"/>
</dbReference>
<dbReference type="AlphaFoldDB" id="A0A174YRC1"/>
<keyword evidence="2" id="KW-0645">Protease</keyword>
<dbReference type="GO" id="GO:0005737">
    <property type="term" value="C:cytoplasm"/>
    <property type="evidence" value="ECO:0007669"/>
    <property type="project" value="TreeGrafter"/>
</dbReference>
<dbReference type="InterPro" id="IPR038765">
    <property type="entry name" value="Papain-like_cys_pep_sf"/>
</dbReference>
<dbReference type="Gene3D" id="3.10.620.30">
    <property type="match status" value="1"/>
</dbReference>
<dbReference type="PROSITE" id="PS51257">
    <property type="entry name" value="PROKAR_LIPOPROTEIN"/>
    <property type="match status" value="1"/>
</dbReference>
<organism evidence="2 3">
    <name type="scientific">Lachnospira eligens</name>
    <dbReference type="NCBI Taxonomy" id="39485"/>
    <lineage>
        <taxon>Bacteria</taxon>
        <taxon>Bacillati</taxon>
        <taxon>Bacillota</taxon>
        <taxon>Clostridia</taxon>
        <taxon>Lachnospirales</taxon>
        <taxon>Lachnospiraceae</taxon>
        <taxon>Lachnospira</taxon>
    </lineage>
</organism>
<dbReference type="SUPFAM" id="SSF54001">
    <property type="entry name" value="Cysteine proteinases"/>
    <property type="match status" value="1"/>
</dbReference>
<name>A0A174YRC1_9FIRM</name>
<dbReference type="RefSeq" id="WP_055215736.1">
    <property type="nucleotide sequence ID" value="NZ_CZBU01000003.1"/>
</dbReference>
<evidence type="ECO:0000313" key="3">
    <source>
        <dbReference type="Proteomes" id="UP000095621"/>
    </source>
</evidence>
<gene>
    <name evidence="2" type="ORF">ERS852490_01706</name>
</gene>
<protein>
    <submittedName>
        <fullName evidence="2">Uncharacterized protein involved in cytokinesis, contains TGc (Transglutaminase/protease-like) domain</fullName>
    </submittedName>
</protein>
<dbReference type="EMBL" id="CZBU01000003">
    <property type="protein sequence ID" value="CUQ77643.1"/>
    <property type="molecule type" value="Genomic_DNA"/>
</dbReference>
<accession>A0A174YRC1</accession>
<keyword evidence="2" id="KW-0378">Hydrolase</keyword>
<feature type="domain" description="Transglutaminase-like" evidence="1">
    <location>
        <begin position="146"/>
        <end position="239"/>
    </location>
</feature>
<dbReference type="Proteomes" id="UP000095621">
    <property type="component" value="Unassembled WGS sequence"/>
</dbReference>
<dbReference type="PANTHER" id="PTHR46333">
    <property type="entry name" value="CYTOKINESIS PROTEIN 3"/>
    <property type="match status" value="1"/>
</dbReference>
<dbReference type="InterPro" id="IPR052557">
    <property type="entry name" value="CAP/Cytokinesis_protein"/>
</dbReference>
<dbReference type="PANTHER" id="PTHR46333:SF2">
    <property type="entry name" value="CYTOKINESIS PROTEIN 3"/>
    <property type="match status" value="1"/>
</dbReference>
<dbReference type="GO" id="GO:0006508">
    <property type="term" value="P:proteolysis"/>
    <property type="evidence" value="ECO:0007669"/>
    <property type="project" value="UniProtKB-KW"/>
</dbReference>
<dbReference type="GO" id="GO:0008233">
    <property type="term" value="F:peptidase activity"/>
    <property type="evidence" value="ECO:0007669"/>
    <property type="project" value="UniProtKB-KW"/>
</dbReference>
<proteinExistence type="predicted"/>
<dbReference type="InterPro" id="IPR002931">
    <property type="entry name" value="Transglutaminase-like"/>
</dbReference>
<reference evidence="2 3" key="1">
    <citation type="submission" date="2015-09" db="EMBL/GenBank/DDBJ databases">
        <authorList>
            <consortium name="Pathogen Informatics"/>
        </authorList>
    </citation>
    <scope>NUCLEOTIDE SEQUENCE [LARGE SCALE GENOMIC DNA]</scope>
    <source>
        <strain evidence="2 3">2789STDY5834875</strain>
    </source>
</reference>
<dbReference type="OrthoDB" id="9788327at2"/>
<sequence>MKHIKYWASLLTGVVILASLYGCTLPFTNDNSSDSSTEISYTAFDNKATDTEDIINFIIEAMSDNQTSCNIFVPDSDLIDANEWLTRISGIEQIKCEYRRIKDGYNLVVTFECWDNYAIIKAFNSGNTSQLNSRQVELYNKYIEVLAKVTSPARSDYENELAIHDYLVSHITYIDNGGSTFNAYDAMINGKAVCSGYTESFKTFMDMLGIENYTISGKAGNDQHIWNVVKINGDWYQVDVTWDDPVGGSPEYIDHSYFNISDSDMAIDHTWTSDFNETNPANGYIYTYPVQAKLHSAGTQYELDRYILRCIKSRSQHIEFTTTNELDIKSAVSNAGVQLSYSYKTTIRNNYTMYSVTFSY</sequence>